<comment type="caution">
    <text evidence="1">The sequence shown here is derived from an EMBL/GenBank/DDBJ whole genome shotgun (WGS) entry which is preliminary data.</text>
</comment>
<feature type="non-terminal residue" evidence="1">
    <location>
        <position position="127"/>
    </location>
</feature>
<dbReference type="Proteomes" id="UP001165060">
    <property type="component" value="Unassembled WGS sequence"/>
</dbReference>
<evidence type="ECO:0000313" key="2">
    <source>
        <dbReference type="Proteomes" id="UP001165060"/>
    </source>
</evidence>
<proteinExistence type="predicted"/>
<gene>
    <name evidence="1" type="ORF">TeGR_g1874</name>
</gene>
<name>A0ABQ6M5E0_9STRA</name>
<keyword evidence="2" id="KW-1185">Reference proteome</keyword>
<dbReference type="EMBL" id="BRYB01005048">
    <property type="protein sequence ID" value="GMI19771.1"/>
    <property type="molecule type" value="Genomic_DNA"/>
</dbReference>
<reference evidence="1 2" key="1">
    <citation type="journal article" date="2023" name="Commun. Biol.">
        <title>Genome analysis of Parmales, the sister group of diatoms, reveals the evolutionary specialization of diatoms from phago-mixotrophs to photoautotrophs.</title>
        <authorList>
            <person name="Ban H."/>
            <person name="Sato S."/>
            <person name="Yoshikawa S."/>
            <person name="Yamada K."/>
            <person name="Nakamura Y."/>
            <person name="Ichinomiya M."/>
            <person name="Sato N."/>
            <person name="Blanc-Mathieu R."/>
            <person name="Endo H."/>
            <person name="Kuwata A."/>
            <person name="Ogata H."/>
        </authorList>
    </citation>
    <scope>NUCLEOTIDE SEQUENCE [LARGE SCALE GENOMIC DNA]</scope>
</reference>
<protein>
    <submittedName>
        <fullName evidence="1">Uncharacterized protein</fullName>
    </submittedName>
</protein>
<accession>A0ABQ6M5E0</accession>
<evidence type="ECO:0000313" key="1">
    <source>
        <dbReference type="EMBL" id="GMI19771.1"/>
    </source>
</evidence>
<sequence length="127" mass="13677">MSLLISAIAPAGRVNVGQGCNCGPNHTGRAADQECFLGDGVFLGLATAIKFPFNLALAPYTLVATGVTTRGAKVGASPPSLANQLHPGWLLSESMYTLARNDARFQTRQKAREHKWWSDYSIFRLGL</sequence>
<organism evidence="1 2">
    <name type="scientific">Tetraparma gracilis</name>
    <dbReference type="NCBI Taxonomy" id="2962635"/>
    <lineage>
        <taxon>Eukaryota</taxon>
        <taxon>Sar</taxon>
        <taxon>Stramenopiles</taxon>
        <taxon>Ochrophyta</taxon>
        <taxon>Bolidophyceae</taxon>
        <taxon>Parmales</taxon>
        <taxon>Triparmaceae</taxon>
        <taxon>Tetraparma</taxon>
    </lineage>
</organism>